<accession>S4P3C0</accession>
<evidence type="ECO:0000256" key="1">
    <source>
        <dbReference type="SAM" id="Phobius"/>
    </source>
</evidence>
<evidence type="ECO:0000313" key="2">
    <source>
        <dbReference type="EMBL" id="JAA80890.1"/>
    </source>
</evidence>
<sequence>MTCSYWLINTYKQMRVPILLALIGVPTELAVMNLTVLALMCVLTLLVQMFATAIGIFYWHIASPSRRLSVND</sequence>
<organism evidence="2">
    <name type="scientific">Pararge aegeria</name>
    <name type="common">speckled wood butterfly</name>
    <dbReference type="NCBI Taxonomy" id="116150"/>
    <lineage>
        <taxon>Eukaryota</taxon>
        <taxon>Metazoa</taxon>
        <taxon>Ecdysozoa</taxon>
        <taxon>Arthropoda</taxon>
        <taxon>Hexapoda</taxon>
        <taxon>Insecta</taxon>
        <taxon>Pterygota</taxon>
        <taxon>Neoptera</taxon>
        <taxon>Endopterygota</taxon>
        <taxon>Lepidoptera</taxon>
        <taxon>Glossata</taxon>
        <taxon>Ditrysia</taxon>
        <taxon>Papilionoidea</taxon>
        <taxon>Nymphalidae</taxon>
        <taxon>Satyrinae</taxon>
        <taxon>Satyrini</taxon>
        <taxon>Parargina</taxon>
        <taxon>Pararge</taxon>
    </lineage>
</organism>
<feature type="transmembrane region" description="Helical" evidence="1">
    <location>
        <begin position="36"/>
        <end position="59"/>
    </location>
</feature>
<protein>
    <submittedName>
        <fullName evidence="2">Uncharacterized protein</fullName>
    </submittedName>
</protein>
<reference evidence="2" key="2">
    <citation type="submission" date="2013-05" db="EMBL/GenBank/DDBJ databases">
        <authorList>
            <person name="Carter J.-M."/>
            <person name="Baker S.C."/>
            <person name="Pink R."/>
            <person name="Carter D.R.F."/>
            <person name="Collins A."/>
            <person name="Tomlin J."/>
            <person name="Gibbs M."/>
            <person name="Breuker C.J."/>
        </authorList>
    </citation>
    <scope>NUCLEOTIDE SEQUENCE</scope>
    <source>
        <tissue evidence="2">Ovary</tissue>
    </source>
</reference>
<keyword evidence="1" id="KW-1133">Transmembrane helix</keyword>
<dbReference type="EMBL" id="GAIX01011670">
    <property type="protein sequence ID" value="JAA80890.1"/>
    <property type="molecule type" value="Transcribed_RNA"/>
</dbReference>
<reference evidence="2" key="1">
    <citation type="journal article" date="2013" name="BMC Genomics">
        <title>Unscrambling butterfly oogenesis.</title>
        <authorList>
            <person name="Carter J.M."/>
            <person name="Baker S.C."/>
            <person name="Pink R."/>
            <person name="Carter D.R."/>
            <person name="Collins A."/>
            <person name="Tomlin J."/>
            <person name="Gibbs M."/>
            <person name="Breuker C.J."/>
        </authorList>
    </citation>
    <scope>NUCLEOTIDE SEQUENCE</scope>
    <source>
        <tissue evidence="2">Ovary</tissue>
    </source>
</reference>
<proteinExistence type="predicted"/>
<feature type="non-terminal residue" evidence="2">
    <location>
        <position position="72"/>
    </location>
</feature>
<name>S4P3C0_9NEOP</name>
<dbReference type="AlphaFoldDB" id="S4P3C0"/>
<keyword evidence="1" id="KW-0472">Membrane</keyword>
<keyword evidence="1" id="KW-0812">Transmembrane</keyword>